<dbReference type="RefSeq" id="WP_285049352.1">
    <property type="nucleotide sequence ID" value="NZ_JAMGTK010000027.1"/>
</dbReference>
<evidence type="ECO:0000313" key="3">
    <source>
        <dbReference type="EMBL" id="MDK4512867.1"/>
    </source>
</evidence>
<evidence type="ECO:0000313" key="4">
    <source>
        <dbReference type="Proteomes" id="UP001173223"/>
    </source>
</evidence>
<proteinExistence type="predicted"/>
<comment type="caution">
    <text evidence="3">The sequence shown here is derived from an EMBL/GenBank/DDBJ whole genome shotgun (WGS) entry which is preliminary data.</text>
</comment>
<gene>
    <name evidence="3" type="ORF">MWG07_11470</name>
</gene>
<organism evidence="3 4">
    <name type="scientific">Fusobacterium necrophorum</name>
    <dbReference type="NCBI Taxonomy" id="859"/>
    <lineage>
        <taxon>Bacteria</taxon>
        <taxon>Fusobacteriati</taxon>
        <taxon>Fusobacteriota</taxon>
        <taxon>Fusobacteriia</taxon>
        <taxon>Fusobacteriales</taxon>
        <taxon>Fusobacteriaceae</taxon>
        <taxon>Fusobacterium</taxon>
    </lineage>
</organism>
<reference evidence="3" key="1">
    <citation type="journal article" date="2022" name="Gene">
        <title>A genome-led study on the pathogenesis of Fusobacterium necrophorum infections.</title>
        <authorList>
            <person name="Thapa G."/>
            <person name="Jayal A."/>
            <person name="Sikazwe E."/>
            <person name="Perry T."/>
            <person name="Mohammed Al Balushi A."/>
            <person name="Livingstone P."/>
        </authorList>
    </citation>
    <scope>NUCLEOTIDE SEQUENCE</scope>
    <source>
        <strain evidence="3">BRON_8</strain>
    </source>
</reference>
<keyword evidence="1" id="KW-1188">Viral release from host cell</keyword>
<dbReference type="AlphaFoldDB" id="A0AAW6WEB8"/>
<dbReference type="Proteomes" id="UP001173223">
    <property type="component" value="Unassembled WGS sequence"/>
</dbReference>
<reference evidence="3" key="2">
    <citation type="submission" date="2022-04" db="EMBL/GenBank/DDBJ databases">
        <authorList>
            <person name="Livingstone P.G."/>
        </authorList>
    </citation>
    <scope>NUCLEOTIDE SEQUENCE</scope>
    <source>
        <strain evidence="3">BRON_8</strain>
    </source>
</reference>
<dbReference type="Pfam" id="PF10145">
    <property type="entry name" value="PhageMin_Tail"/>
    <property type="match status" value="1"/>
</dbReference>
<dbReference type="EMBL" id="JAMGTK010000027">
    <property type="protein sequence ID" value="MDK4512867.1"/>
    <property type="molecule type" value="Genomic_DNA"/>
</dbReference>
<protein>
    <submittedName>
        <fullName evidence="3">Phage tail tape measure protein</fullName>
    </submittedName>
</protein>
<name>A0AAW6WEB8_9FUSO</name>
<feature type="domain" description="Phage tail tape measure protein" evidence="2">
    <location>
        <begin position="107"/>
        <end position="304"/>
    </location>
</feature>
<evidence type="ECO:0000259" key="2">
    <source>
        <dbReference type="Pfam" id="PF10145"/>
    </source>
</evidence>
<evidence type="ECO:0000256" key="1">
    <source>
        <dbReference type="ARBA" id="ARBA00022612"/>
    </source>
</evidence>
<dbReference type="NCBIfam" id="TIGR01760">
    <property type="entry name" value="tape_meas_TP901"/>
    <property type="match status" value="1"/>
</dbReference>
<dbReference type="PANTHER" id="PTHR37813:SF1">
    <property type="entry name" value="FELS-2 PROPHAGE PROTEIN"/>
    <property type="match status" value="1"/>
</dbReference>
<dbReference type="PANTHER" id="PTHR37813">
    <property type="entry name" value="FELS-2 PROPHAGE PROTEIN"/>
    <property type="match status" value="1"/>
</dbReference>
<keyword evidence="4" id="KW-1185">Reference proteome</keyword>
<dbReference type="InterPro" id="IPR010090">
    <property type="entry name" value="Phage_tape_meas"/>
</dbReference>
<sequence length="624" mass="68259">MDHILSATLELKDKFSAKIKSASSALKSFESENKKAGSAVKDTANCIKNGVTSLRNFAIAAGGLRVVSAAFSFLKSAYTGYAELDHALTKNKAIMGASAEETAKLKAQVLELGKTMPFTAREVAEAQKYQAMAGYKANDIIAMTPKLLKLSIASGEDLARTSDIMTDNLDAFGLKLSDADRLMDVMAATANNTNTSISMLGEAYTYVGAASRQFDSFEEVNVILGILANNGIKAGKAGRNLAAIYARLAKPTDDMIAEFAKTGTTLYDTSGKFKGLRKIIAESKPALDRMTEAQRNQWLATVAGTEGLKVWASIAGYSAEGTKKVTDAIKNSTGAVEENYQTQKDTPQNKIKALESAWEGLKLAIADGASPAITEAIENITQKVNELTDSDTFSKENVESFFQSIKDGAETAIMVLKGVWFILKPIVAAMKALNWVGGKIGKAFAFVAGDHLTEEESKTYSDILKQKNRAFKMDSYDAASEEARKKLWIDAQKKEDSFLNSLYEKSNKEKKGDIVLKQFLYNNGSDGIKNMSEQDYEDLYYNVARGNTDYRKNRIIPGQNKIPQIPNIPVPQLPSQNAKKEVNVNLHVNLSGTVMKETVDNKKIADELSKYLFKEYKTQSLLQM</sequence>
<accession>A0AAW6WEB8</accession>